<comment type="caution">
    <text evidence="5">The sequence shown here is derived from an EMBL/GenBank/DDBJ whole genome shotgun (WGS) entry which is preliminary data.</text>
</comment>
<reference evidence="5 6" key="1">
    <citation type="submission" date="2020-04" db="EMBL/GenBank/DDBJ databases">
        <title>Perkinsus olseni comparative genomics.</title>
        <authorList>
            <person name="Bogema D.R."/>
        </authorList>
    </citation>
    <scope>NUCLEOTIDE SEQUENCE [LARGE SCALE GENOMIC DNA]</scope>
    <source>
        <strain evidence="5">00978-12</strain>
    </source>
</reference>
<feature type="region of interest" description="Disordered" evidence="2">
    <location>
        <begin position="1"/>
        <end position="48"/>
    </location>
</feature>
<proteinExistence type="predicted"/>
<dbReference type="PROSITE" id="PS50158">
    <property type="entry name" value="ZF_CCHC"/>
    <property type="match status" value="1"/>
</dbReference>
<feature type="compositionally biased region" description="Basic and acidic residues" evidence="2">
    <location>
        <begin position="91"/>
        <end position="102"/>
    </location>
</feature>
<dbReference type="PANTHER" id="PTHR37984">
    <property type="entry name" value="PROTEIN CBG26694"/>
    <property type="match status" value="1"/>
</dbReference>
<gene>
    <name evidence="5" type="ORF">FOZ60_007567</name>
</gene>
<dbReference type="Gene3D" id="3.10.10.10">
    <property type="entry name" value="HIV Type 1 Reverse Transcriptase, subunit A, domain 1"/>
    <property type="match status" value="1"/>
</dbReference>
<dbReference type="InterPro" id="IPR041588">
    <property type="entry name" value="Integrase_H2C2"/>
</dbReference>
<evidence type="ECO:0000313" key="5">
    <source>
        <dbReference type="EMBL" id="KAF4694597.1"/>
    </source>
</evidence>
<evidence type="ECO:0000313" key="6">
    <source>
        <dbReference type="Proteomes" id="UP000541610"/>
    </source>
</evidence>
<dbReference type="PROSITE" id="PS50994">
    <property type="entry name" value="INTEGRASE"/>
    <property type="match status" value="1"/>
</dbReference>
<dbReference type="InterPro" id="IPR036397">
    <property type="entry name" value="RNaseH_sf"/>
</dbReference>
<feature type="region of interest" description="Disordered" evidence="2">
    <location>
        <begin position="84"/>
        <end position="115"/>
    </location>
</feature>
<dbReference type="Gene3D" id="3.30.420.10">
    <property type="entry name" value="Ribonuclease H-like superfamily/Ribonuclease H"/>
    <property type="match status" value="1"/>
</dbReference>
<dbReference type="GO" id="GO:0015074">
    <property type="term" value="P:DNA integration"/>
    <property type="evidence" value="ECO:0007669"/>
    <property type="project" value="InterPro"/>
</dbReference>
<dbReference type="Pfam" id="PF05380">
    <property type="entry name" value="Peptidase_A17"/>
    <property type="match status" value="1"/>
</dbReference>
<dbReference type="Gene3D" id="3.30.70.270">
    <property type="match status" value="1"/>
</dbReference>
<organism evidence="5 6">
    <name type="scientific">Perkinsus olseni</name>
    <name type="common">Perkinsus atlanticus</name>
    <dbReference type="NCBI Taxonomy" id="32597"/>
    <lineage>
        <taxon>Eukaryota</taxon>
        <taxon>Sar</taxon>
        <taxon>Alveolata</taxon>
        <taxon>Perkinsozoa</taxon>
        <taxon>Perkinsea</taxon>
        <taxon>Perkinsida</taxon>
        <taxon>Perkinsidae</taxon>
        <taxon>Perkinsus</taxon>
    </lineage>
</organism>
<keyword evidence="1" id="KW-0479">Metal-binding</keyword>
<dbReference type="GO" id="GO:0008270">
    <property type="term" value="F:zinc ion binding"/>
    <property type="evidence" value="ECO:0007669"/>
    <property type="project" value="UniProtKB-KW"/>
</dbReference>
<feature type="region of interest" description="Disordered" evidence="2">
    <location>
        <begin position="330"/>
        <end position="352"/>
    </location>
</feature>
<accession>A0A7J6PF84</accession>
<dbReference type="InterPro" id="IPR043128">
    <property type="entry name" value="Rev_trsase/Diguanyl_cyclase"/>
</dbReference>
<dbReference type="PANTHER" id="PTHR37984:SF5">
    <property type="entry name" value="PROTEIN NYNRIN-LIKE"/>
    <property type="match status" value="1"/>
</dbReference>
<feature type="compositionally biased region" description="Low complexity" evidence="2">
    <location>
        <begin position="425"/>
        <end position="437"/>
    </location>
</feature>
<dbReference type="InterPro" id="IPR043502">
    <property type="entry name" value="DNA/RNA_pol_sf"/>
</dbReference>
<dbReference type="InterPro" id="IPR050951">
    <property type="entry name" value="Retrovirus_Pol_polyprotein"/>
</dbReference>
<feature type="domain" description="Integrase catalytic" evidence="4">
    <location>
        <begin position="1489"/>
        <end position="1656"/>
    </location>
</feature>
<evidence type="ECO:0000259" key="3">
    <source>
        <dbReference type="PROSITE" id="PS50158"/>
    </source>
</evidence>
<dbReference type="SUPFAM" id="SSF56672">
    <property type="entry name" value="DNA/RNA polymerases"/>
    <property type="match status" value="1"/>
</dbReference>
<protein>
    <submittedName>
        <fullName evidence="5">Uncharacterized protein</fullName>
    </submittedName>
</protein>
<dbReference type="EMBL" id="JABANP010000030">
    <property type="protein sequence ID" value="KAF4694597.1"/>
    <property type="molecule type" value="Genomic_DNA"/>
</dbReference>
<dbReference type="InterPro" id="IPR008042">
    <property type="entry name" value="Retrotrans_Pao"/>
</dbReference>
<feature type="compositionally biased region" description="Basic and acidic residues" evidence="2">
    <location>
        <begin position="39"/>
        <end position="48"/>
    </location>
</feature>
<feature type="region of interest" description="Disordered" evidence="2">
    <location>
        <begin position="417"/>
        <end position="445"/>
    </location>
</feature>
<dbReference type="OrthoDB" id="10051210at2759"/>
<dbReference type="SUPFAM" id="SSF53098">
    <property type="entry name" value="Ribonuclease H-like"/>
    <property type="match status" value="1"/>
</dbReference>
<sequence>MTGTPNPSDFKRTTANSKKARAAFEAATKTPVESSDDKEEPKRQQDVEAFQKELMALLARHNLSLDHLPNSVLGCKDDIEPNSFITPLSRTGRDETGAEHSPQEPPPGRRSSAPTLPFLNDLSEVETITKVRSTEPILGHKWSGDADVVGYQEFRERIKTEPIYNRAPTFLRLEFLSGQLHPSIWGVTESKVYLRASRAGHSLSDELKLRWIWERLDATYGHHQRDFQSSWEALCLEEGESFDNFLSRLYSIGRRYAEARGAFLTDYEIAHRLHKAMPDKLRELLDTHVDISDDLEQMEAYCRRWCKRWHSCKQVFHAKVAVAVESAKPITNHAPPTGGTSPGTGTGIPLGLNPEQVDSRNGPILSSRCQRCVCDGDHVAKHCPAPSPTDSANRCNWHKRCDRCGTPGHLARACLRAHPRPPQEPSSSEPQSTTEQSGLVSEERPVPTHIEQNSAIILETPASPTLHSKLRFLYYVTTGPNRAPDGQPRRRGMIDSGATAFFASSHWWETEKLDPHFETKNCQCVASLAANPADSDNNGSPISQYTVRDVHLDDGTVLRNCVIYHLPGGCHDLIIPKSALSSGGSDVVWLSTSTGRDILLIGKAASHALSCLDEAGLTKHYVVHDPTYKELHSSGEDAQHVEHVESANYVGVNIDLRGCDQHNQSYPGPTPDWSYSIVDSSLLKDILDDSVGDKTVVRTTDTKDGERPEATFLYFELGPPSRDAPLGRLQVRAPWKEQGYVPGVVETKRAFAQAWRAHQSLSPVHQREVAKKVEELITCGYISKARVIGEDSSTPQDLPVIEAAMPMFGVWNKGKGKVRLVVDGSYFRKFTSKASPPYDDTHMTLFYNLLSLRSAEFFVVGDFAQAYHSIGLHCGDAKKLGAICVEQAYIWHRVGFGLNFSGAGLSQGVEAIKHLHLAYSGDKGADAVPQPWRHMWTQFCINWERALADGRLDRAMATIQAAKALHNLKLYVDDYHSCDDDPKKCLSDHHTSATLAQAHGIASHESKVFTNIPAATQQEYDPSCEIPTPDHAPFLGLKWSKELDSLSPVLKTTPGSVLQVVNNPHSTKADLVSATSSFYDPTGLATEVAVAARRLCRSLSLVNWDGTLPDSARAALRLWLSQITDNDISQRRALDLSEVNAFSDSSGDVKACDIRDRCGHRTTSRAKLFTCDEILRWGTPRRETEAFVLACEHLDKTLICLTRMGIYPEVKKIYTDSQALLYRLRRETTRDMTPHERRLVGRCKNLLHKWNVTAHHIKSNSNPADAPSRAYVNSKSALMTAMPAEEVVKGMRSSTSTELGLYFDPKAPTDEGEDLAALGPYCQQLNFITLSGLDASDILKSVDDSPIPSDSVDDYVDPEEVRKSQQTCPRTKLLIARVEAEPNHPDLRQLLIRDGILYSTLGDTLCTNGKPKYYLPYMATYLQEVVWRVHDKIGHKRSEKVKAVLSRWLYSPSLGTCISKVIKKCDFCLQYKGLRSFNTSSGTVRPAGLKFLPWQVCAVDIQGPMNIRYGSHETDKFAVVTITDSITGYCRSSVVWEFSSAVIMHKLALLFLGSDFPKVCFTDKGSNLSSKFAKRKFQEWNVVHLLLPSHPEFYSGFFEIVHRSINDGLKALLDHQRVDSRDDVEVAVLEAVRQFNVTPLSPTFPVSPHECMYIMSPRIHSMARVDENIKEEYESAVELWPGLAALSDSSFDKLKSYIDEQTARKLESLAQFTLEWRRRHSRAESYLQKKWRRLRQTILPGSLVYRYNPNRMKLGPKWVGPFKVVRALSHHVLLLESAQGGRVPELLHNLKVVDTPTETAIDPAATSEDLIQLDKVDEPPVCILDEGRASSPRRSARLQARNRALKDDNVDV</sequence>
<evidence type="ECO:0000259" key="4">
    <source>
        <dbReference type="PROSITE" id="PS50994"/>
    </source>
</evidence>
<dbReference type="InterPro" id="IPR012337">
    <property type="entry name" value="RNaseH-like_sf"/>
</dbReference>
<dbReference type="GO" id="GO:0003676">
    <property type="term" value="F:nucleic acid binding"/>
    <property type="evidence" value="ECO:0007669"/>
    <property type="project" value="InterPro"/>
</dbReference>
<keyword evidence="1" id="KW-0863">Zinc-finger</keyword>
<feature type="compositionally biased region" description="Polar residues" evidence="2">
    <location>
        <begin position="1"/>
        <end position="17"/>
    </location>
</feature>
<dbReference type="Pfam" id="PF17921">
    <property type="entry name" value="Integrase_H2C2"/>
    <property type="match status" value="1"/>
</dbReference>
<keyword evidence="1" id="KW-0862">Zinc</keyword>
<dbReference type="InterPro" id="IPR001584">
    <property type="entry name" value="Integrase_cat-core"/>
</dbReference>
<name>A0A7J6PF84_PEROL</name>
<evidence type="ECO:0000256" key="2">
    <source>
        <dbReference type="SAM" id="MobiDB-lite"/>
    </source>
</evidence>
<feature type="domain" description="CCHC-type" evidence="3">
    <location>
        <begin position="400"/>
        <end position="414"/>
    </location>
</feature>
<dbReference type="Proteomes" id="UP000541610">
    <property type="component" value="Unassembled WGS sequence"/>
</dbReference>
<dbReference type="InterPro" id="IPR001878">
    <property type="entry name" value="Znf_CCHC"/>
</dbReference>
<evidence type="ECO:0000256" key="1">
    <source>
        <dbReference type="PROSITE-ProRule" id="PRU00047"/>
    </source>
</evidence>